<dbReference type="AlphaFoldDB" id="A0A2P7PZJ5"/>
<dbReference type="Proteomes" id="UP000241434">
    <property type="component" value="Unassembled WGS sequence"/>
</dbReference>
<dbReference type="InterPro" id="IPR003439">
    <property type="entry name" value="ABC_transporter-like_ATP-bd"/>
</dbReference>
<keyword evidence="3" id="KW-0067">ATP-binding</keyword>
<dbReference type="Gene3D" id="3.40.50.300">
    <property type="entry name" value="P-loop containing nucleotide triphosphate hydrolases"/>
    <property type="match status" value="1"/>
</dbReference>
<accession>A0A2P7PZJ5</accession>
<evidence type="ECO:0000256" key="3">
    <source>
        <dbReference type="ARBA" id="ARBA00022840"/>
    </source>
</evidence>
<dbReference type="InterPro" id="IPR027417">
    <property type="entry name" value="P-loop_NTPase"/>
</dbReference>
<dbReference type="PANTHER" id="PTHR42788:SF13">
    <property type="entry name" value="ALIPHATIC SULFONATES IMPORT ATP-BINDING PROTEIN SSUB"/>
    <property type="match status" value="1"/>
</dbReference>
<evidence type="ECO:0000256" key="1">
    <source>
        <dbReference type="ARBA" id="ARBA00022448"/>
    </source>
</evidence>
<comment type="caution">
    <text evidence="5">The sequence shown here is derived from an EMBL/GenBank/DDBJ whole genome shotgun (WGS) entry which is preliminary data.</text>
</comment>
<keyword evidence="1" id="KW-0813">Transport</keyword>
<feature type="domain" description="ABC transporter" evidence="4">
    <location>
        <begin position="6"/>
        <end position="237"/>
    </location>
</feature>
<name>A0A2P7PZJ5_9FIRM</name>
<dbReference type="EMBL" id="JYGE01000006">
    <property type="protein sequence ID" value="PSJ31128.1"/>
    <property type="molecule type" value="Genomic_DNA"/>
</dbReference>
<organism evidence="5 6">
    <name type="scientific">Peptostreptococcus russellii</name>
    <dbReference type="NCBI Taxonomy" id="215200"/>
    <lineage>
        <taxon>Bacteria</taxon>
        <taxon>Bacillati</taxon>
        <taxon>Bacillota</taxon>
        <taxon>Clostridia</taxon>
        <taxon>Peptostreptococcales</taxon>
        <taxon>Peptostreptococcaceae</taxon>
        <taxon>Peptostreptococcus</taxon>
    </lineage>
</organism>
<evidence type="ECO:0000256" key="2">
    <source>
        <dbReference type="ARBA" id="ARBA00022741"/>
    </source>
</evidence>
<evidence type="ECO:0000313" key="6">
    <source>
        <dbReference type="Proteomes" id="UP000241434"/>
    </source>
</evidence>
<dbReference type="Pfam" id="PF00005">
    <property type="entry name" value="ABC_tran"/>
    <property type="match status" value="1"/>
</dbReference>
<reference evidence="5" key="1">
    <citation type="thesis" date="2015" institute="Rutgers" country="The State University of New Jersey, 14 College Farm Rd., New Brunswick, NJ, USA">
        <title>Ammonia toxicity in bacteria and its implications for treatment of and resource recovery from highly nitrogenous organic wastes.</title>
        <authorList>
            <person name="Luther A.K."/>
        </authorList>
    </citation>
    <scope>NUCLEOTIDE SEQUENCE</scope>
    <source>
        <strain evidence="5">RT-10B</strain>
    </source>
</reference>
<sequence length="252" mass="28825">MEEKILKIDNVNLSYKNGEKEKEVLKDISFDIKNGEIVSIIGPSGCGKSTLLGAIGGINNNYEGSIIFNGQKIKGPSSNRGYIFQEAALFDWLTVEENIGYGLRLKKISKDEIKKLTSEYIKEIDLEGYEDYYPNKLSGGMKQRVSLARSLIMNPELLLMDEPFSALDYQTRIEMQGLTMRLWENYKPSIVFVTHDIEEAILLSDKVMVMSKNPGRIIEIIDIKFKRPRKIDLISDIEFVNIKKKLLKMLIF</sequence>
<dbReference type="InterPro" id="IPR003593">
    <property type="entry name" value="AAA+_ATPase"/>
</dbReference>
<evidence type="ECO:0000313" key="5">
    <source>
        <dbReference type="EMBL" id="PSJ31128.1"/>
    </source>
</evidence>
<dbReference type="GO" id="GO:0005524">
    <property type="term" value="F:ATP binding"/>
    <property type="evidence" value="ECO:0007669"/>
    <property type="project" value="UniProtKB-KW"/>
</dbReference>
<keyword evidence="2" id="KW-0547">Nucleotide-binding</keyword>
<dbReference type="PANTHER" id="PTHR42788">
    <property type="entry name" value="TAURINE IMPORT ATP-BINDING PROTEIN-RELATED"/>
    <property type="match status" value="1"/>
</dbReference>
<dbReference type="GO" id="GO:0016887">
    <property type="term" value="F:ATP hydrolysis activity"/>
    <property type="evidence" value="ECO:0007669"/>
    <property type="project" value="InterPro"/>
</dbReference>
<dbReference type="CDD" id="cd03293">
    <property type="entry name" value="ABC_NrtD_SsuB_transporters"/>
    <property type="match status" value="1"/>
</dbReference>
<dbReference type="RefSeq" id="WP_106777210.1">
    <property type="nucleotide sequence ID" value="NZ_JYGE01000006.1"/>
</dbReference>
<protein>
    <recommendedName>
        <fullName evidence="4">ABC transporter domain-containing protein</fullName>
    </recommendedName>
</protein>
<dbReference type="InterPro" id="IPR017871">
    <property type="entry name" value="ABC_transporter-like_CS"/>
</dbReference>
<dbReference type="OrthoDB" id="9801958at2"/>
<dbReference type="InterPro" id="IPR050166">
    <property type="entry name" value="ABC_transporter_ATP-bind"/>
</dbReference>
<keyword evidence="6" id="KW-1185">Reference proteome</keyword>
<dbReference type="SMART" id="SM00382">
    <property type="entry name" value="AAA"/>
    <property type="match status" value="1"/>
</dbReference>
<dbReference type="PROSITE" id="PS00211">
    <property type="entry name" value="ABC_TRANSPORTER_1"/>
    <property type="match status" value="1"/>
</dbReference>
<dbReference type="PROSITE" id="PS50893">
    <property type="entry name" value="ABC_TRANSPORTER_2"/>
    <property type="match status" value="1"/>
</dbReference>
<dbReference type="SUPFAM" id="SSF52540">
    <property type="entry name" value="P-loop containing nucleoside triphosphate hydrolases"/>
    <property type="match status" value="1"/>
</dbReference>
<evidence type="ECO:0000259" key="4">
    <source>
        <dbReference type="PROSITE" id="PS50893"/>
    </source>
</evidence>
<proteinExistence type="predicted"/>
<gene>
    <name evidence="5" type="ORF">UF10_07620</name>
</gene>